<protein>
    <submittedName>
        <fullName evidence="4">Uncharacterized protein</fullName>
    </submittedName>
</protein>
<proteinExistence type="predicted"/>
<evidence type="ECO:0000256" key="3">
    <source>
        <dbReference type="PROSITE-ProRule" id="PRU00023"/>
    </source>
</evidence>
<feature type="repeat" description="ANK" evidence="3">
    <location>
        <begin position="331"/>
        <end position="351"/>
    </location>
</feature>
<dbReference type="PANTHER" id="PTHR24198">
    <property type="entry name" value="ANKYRIN REPEAT AND PROTEIN KINASE DOMAIN-CONTAINING PROTEIN"/>
    <property type="match status" value="1"/>
</dbReference>
<dbReference type="PANTHER" id="PTHR24198:SF165">
    <property type="entry name" value="ANKYRIN REPEAT-CONTAINING PROTEIN-RELATED"/>
    <property type="match status" value="1"/>
</dbReference>
<dbReference type="EMBL" id="NNAY01005016">
    <property type="protein sequence ID" value="OXU17104.1"/>
    <property type="molecule type" value="Genomic_DNA"/>
</dbReference>
<dbReference type="InterPro" id="IPR036770">
    <property type="entry name" value="Ankyrin_rpt-contain_sf"/>
</dbReference>
<feature type="repeat" description="ANK" evidence="3">
    <location>
        <begin position="185"/>
        <end position="217"/>
    </location>
</feature>
<comment type="caution">
    <text evidence="4">The sequence shown here is derived from an EMBL/GenBank/DDBJ whole genome shotgun (WGS) entry which is preliminary data.</text>
</comment>
<dbReference type="SMART" id="SM00248">
    <property type="entry name" value="ANK"/>
    <property type="match status" value="16"/>
</dbReference>
<dbReference type="Pfam" id="PF00023">
    <property type="entry name" value="Ank"/>
    <property type="match status" value="1"/>
</dbReference>
<evidence type="ECO:0000313" key="5">
    <source>
        <dbReference type="Proteomes" id="UP000215335"/>
    </source>
</evidence>
<dbReference type="PROSITE" id="PS50297">
    <property type="entry name" value="ANK_REP_REGION"/>
    <property type="match status" value="6"/>
</dbReference>
<feature type="repeat" description="ANK" evidence="3">
    <location>
        <begin position="500"/>
        <end position="532"/>
    </location>
</feature>
<dbReference type="STRING" id="543379.A0A232EFK6"/>
<feature type="repeat" description="ANK" evidence="3">
    <location>
        <begin position="534"/>
        <end position="566"/>
    </location>
</feature>
<name>A0A232EFK6_9HYME</name>
<dbReference type="AlphaFoldDB" id="A0A232EFK6"/>
<sequence length="827" mass="93547">TNTNMALKIPRATALFEVVMWGNSKQVQDTLKTQQLPIDDNWTDYELLLTALRKKRKHVVKILLEKDCRIQRVPRIDNSDTPLHYAVKWSDLELIELLLDKGACISEVDENGETPLCFAMKNRNTKVVDLLLSSDYVTSVNVLDNDRFSHLHIACIRNNLRIVEQFIVFGANINDSVNFTSKEWAGYTPLHFAVENKSQSVVELLVRHGANLSIKNAKAMTPLHLAVQKQNDTIVDLILSSKKVAIFNPVDNYGLSHFHIACMKKHLSAVKKFLQEDVDVNHAVGSNHPKWPGYTPLHFAVKDLSVGGVNNIPIIELLLHCKADVTSKDAQGQTPLHLACLQSDKRIAKLLQDVSNFTETYRGTNHLSFCELSSLALSHSEQLSAIELLLKHKSNVNVKTVFDETPIFYIYKNDRSKIATKGKYDNNVLKEVIKELNVKRKEILQILLNNNADVNVHNHIGQTILHLIAGINKEYDDHLKEVAAVLVLARKANVNAKDKNGLTPLHIAAKHGRLKLVEIFLKFNADVNCTIDSDQSTPLHLATLYQEINTINILLTNDADVTMAKCNGTNVLHLMAMKIPKSSEIESYKKIITSFIDLGCDINAQTKVNGSTPLHLAVWAYNTVAIWILLRHFADINVKDYSGETPISFHANSSPSRRSDLYFMFKDYVDILRIGGLHVSKRIDASYTKLYGRELPDRKDDFLDACREEIKEMKSTKISKFSTVYDMLFKSSDEMEIHASDEFFDKFEKCENFVQTFPVYGNLLKSQFRKRLARKVLVNDAEDALKIIIAITMQGSCLKKIVQYLDNISLTNLIKAKSVSVPVNHRI</sequence>
<evidence type="ECO:0000256" key="1">
    <source>
        <dbReference type="ARBA" id="ARBA00022737"/>
    </source>
</evidence>
<feature type="repeat" description="ANK" evidence="3">
    <location>
        <begin position="292"/>
        <end position="330"/>
    </location>
</feature>
<feature type="repeat" description="ANK" evidence="3">
    <location>
        <begin position="78"/>
        <end position="110"/>
    </location>
</feature>
<reference evidence="4 5" key="1">
    <citation type="journal article" date="2017" name="Curr. Biol.">
        <title>The Evolution of Venom by Co-option of Single-Copy Genes.</title>
        <authorList>
            <person name="Martinson E.O."/>
            <person name="Mrinalini"/>
            <person name="Kelkar Y.D."/>
            <person name="Chang C.H."/>
            <person name="Werren J.H."/>
        </authorList>
    </citation>
    <scope>NUCLEOTIDE SEQUENCE [LARGE SCALE GENOMIC DNA]</scope>
    <source>
        <strain evidence="4 5">Alberta</strain>
        <tissue evidence="4">Whole body</tissue>
    </source>
</reference>
<dbReference type="PROSITE" id="PS50088">
    <property type="entry name" value="ANK_REPEAT"/>
    <property type="match status" value="7"/>
</dbReference>
<keyword evidence="1" id="KW-0677">Repeat</keyword>
<dbReference type="Proteomes" id="UP000215335">
    <property type="component" value="Unassembled WGS sequence"/>
</dbReference>
<feature type="non-terminal residue" evidence="4">
    <location>
        <position position="1"/>
    </location>
</feature>
<dbReference type="Gene3D" id="1.25.40.20">
    <property type="entry name" value="Ankyrin repeat-containing domain"/>
    <property type="match status" value="6"/>
</dbReference>
<dbReference type="OrthoDB" id="8193571at2759"/>
<accession>A0A232EFK6</accession>
<dbReference type="Pfam" id="PF12796">
    <property type="entry name" value="Ank_2"/>
    <property type="match status" value="4"/>
</dbReference>
<dbReference type="InterPro" id="IPR002110">
    <property type="entry name" value="Ankyrin_rpt"/>
</dbReference>
<dbReference type="PRINTS" id="PR01415">
    <property type="entry name" value="ANKYRIN"/>
</dbReference>
<evidence type="ECO:0000313" key="4">
    <source>
        <dbReference type="EMBL" id="OXU17104.1"/>
    </source>
</evidence>
<gene>
    <name evidence="4" type="ORF">TSAR_001770</name>
</gene>
<organism evidence="4 5">
    <name type="scientific">Trichomalopsis sarcophagae</name>
    <dbReference type="NCBI Taxonomy" id="543379"/>
    <lineage>
        <taxon>Eukaryota</taxon>
        <taxon>Metazoa</taxon>
        <taxon>Ecdysozoa</taxon>
        <taxon>Arthropoda</taxon>
        <taxon>Hexapoda</taxon>
        <taxon>Insecta</taxon>
        <taxon>Pterygota</taxon>
        <taxon>Neoptera</taxon>
        <taxon>Endopterygota</taxon>
        <taxon>Hymenoptera</taxon>
        <taxon>Apocrita</taxon>
        <taxon>Proctotrupomorpha</taxon>
        <taxon>Chalcidoidea</taxon>
        <taxon>Pteromalidae</taxon>
        <taxon>Pteromalinae</taxon>
        <taxon>Trichomalopsis</taxon>
    </lineage>
</organism>
<evidence type="ECO:0000256" key="2">
    <source>
        <dbReference type="ARBA" id="ARBA00023043"/>
    </source>
</evidence>
<dbReference type="SUPFAM" id="SSF48403">
    <property type="entry name" value="Ankyrin repeat"/>
    <property type="match status" value="3"/>
</dbReference>
<keyword evidence="2 3" id="KW-0040">ANK repeat</keyword>
<keyword evidence="5" id="KW-1185">Reference proteome</keyword>
<feature type="repeat" description="ANK" evidence="3">
    <location>
        <begin position="609"/>
        <end position="641"/>
    </location>
</feature>